<dbReference type="PANTHER" id="PTHR47294:SF4">
    <property type="entry name" value="HEAVY METAL-ASSOCIATED ISOPRENYLATED PLANT PROTEIN 26-LIKE ISOFORM X1"/>
    <property type="match status" value="1"/>
</dbReference>
<dbReference type="Proteomes" id="UP000594263">
    <property type="component" value="Unplaced"/>
</dbReference>
<proteinExistence type="predicted"/>
<dbReference type="PANTHER" id="PTHR47294">
    <property type="entry name" value="OS08G0431150 PROTEIN"/>
    <property type="match status" value="1"/>
</dbReference>
<dbReference type="Gene3D" id="3.30.70.100">
    <property type="match status" value="1"/>
</dbReference>
<dbReference type="AlphaFoldDB" id="A0A7N0ZSC2"/>
<dbReference type="OMA" id="GHHNCNG"/>
<reference evidence="1" key="1">
    <citation type="submission" date="2021-01" db="UniProtKB">
        <authorList>
            <consortium name="EnsemblPlants"/>
        </authorList>
    </citation>
    <scope>IDENTIFICATION</scope>
</reference>
<name>A0A7N0ZSC2_KALFE</name>
<dbReference type="EnsemblPlants" id="Kaladp0024s0197.1.v1.1">
    <property type="protein sequence ID" value="Kaladp0024s0197.1.v1.1"/>
    <property type="gene ID" value="Kaladp0024s0197.v1.1"/>
</dbReference>
<evidence type="ECO:0000313" key="2">
    <source>
        <dbReference type="Proteomes" id="UP000594263"/>
    </source>
</evidence>
<dbReference type="Gramene" id="Kaladp0024s0197.1.v1.1">
    <property type="protein sequence ID" value="Kaladp0024s0197.1.v1.1"/>
    <property type="gene ID" value="Kaladp0024s0197.v1.1"/>
</dbReference>
<keyword evidence="2" id="KW-1185">Reference proteome</keyword>
<sequence>MSAKVCCMVMRLNIDCNACCRKLRRIILNMKEIETHMIDKPHYQVSVCGRFRPSDVAIKLGRKMKRRVAILDIEEIGEQRDEYHPYSVQEWYN</sequence>
<organism evidence="1 2">
    <name type="scientific">Kalanchoe fedtschenkoi</name>
    <name type="common">Lavender scallops</name>
    <name type="synonym">South American air plant</name>
    <dbReference type="NCBI Taxonomy" id="63787"/>
    <lineage>
        <taxon>Eukaryota</taxon>
        <taxon>Viridiplantae</taxon>
        <taxon>Streptophyta</taxon>
        <taxon>Embryophyta</taxon>
        <taxon>Tracheophyta</taxon>
        <taxon>Spermatophyta</taxon>
        <taxon>Magnoliopsida</taxon>
        <taxon>eudicotyledons</taxon>
        <taxon>Gunneridae</taxon>
        <taxon>Pentapetalae</taxon>
        <taxon>Saxifragales</taxon>
        <taxon>Crassulaceae</taxon>
        <taxon>Kalanchoe</taxon>
    </lineage>
</organism>
<accession>A0A7N0ZSC2</accession>
<evidence type="ECO:0000313" key="1">
    <source>
        <dbReference type="EnsemblPlants" id="Kaladp0024s0197.1.v1.1"/>
    </source>
</evidence>
<protein>
    <submittedName>
        <fullName evidence="1">Uncharacterized protein</fullName>
    </submittedName>
</protein>